<sequence>MFKKFRLKYHERMAFNGFVKSEFKKAIKHFKKIAAIAPERQGINFNMAVCLISLRKYEEAEEYLQKELECGTPGLPLLQALAENSFLCGNRKEALSRYERILKENIPDKTRRFTELKIKIMENEKTFKNALKSRNYIDKGDIFLEQGDFVNARKNFTKATKLDLTCFQAHNNLGVIAMNHFNDYKLALTHFEKADELNDIPAVQMNIHKLNEAILKEQNNNDD</sequence>
<dbReference type="AlphaFoldDB" id="A0A1G9BZE2"/>
<dbReference type="Pfam" id="PF14559">
    <property type="entry name" value="TPR_19"/>
    <property type="match status" value="1"/>
</dbReference>
<organism evidence="1 2">
    <name type="scientific">Maridesulfovibrio ferrireducens</name>
    <dbReference type="NCBI Taxonomy" id="246191"/>
    <lineage>
        <taxon>Bacteria</taxon>
        <taxon>Pseudomonadati</taxon>
        <taxon>Thermodesulfobacteriota</taxon>
        <taxon>Desulfovibrionia</taxon>
        <taxon>Desulfovibrionales</taxon>
        <taxon>Desulfovibrionaceae</taxon>
        <taxon>Maridesulfovibrio</taxon>
    </lineage>
</organism>
<keyword evidence="2" id="KW-1185">Reference proteome</keyword>
<accession>A0A1G9BZE2</accession>
<proteinExistence type="predicted"/>
<reference evidence="2" key="1">
    <citation type="submission" date="2016-10" db="EMBL/GenBank/DDBJ databases">
        <authorList>
            <person name="Varghese N."/>
            <person name="Submissions S."/>
        </authorList>
    </citation>
    <scope>NUCLEOTIDE SEQUENCE [LARGE SCALE GENOMIC DNA]</scope>
    <source>
        <strain evidence="2">DSM 16995</strain>
    </source>
</reference>
<dbReference type="RefSeq" id="WP_092157865.1">
    <property type="nucleotide sequence ID" value="NZ_FNGA01000001.1"/>
</dbReference>
<gene>
    <name evidence="1" type="ORF">SAMN05660337_0479</name>
</gene>
<name>A0A1G9BZE2_9BACT</name>
<dbReference type="EMBL" id="FNGA01000001">
    <property type="protein sequence ID" value="SDK44819.1"/>
    <property type="molecule type" value="Genomic_DNA"/>
</dbReference>
<protein>
    <submittedName>
        <fullName evidence="1">TPR repeat-containing protein</fullName>
    </submittedName>
</protein>
<dbReference type="SUPFAM" id="SSF48452">
    <property type="entry name" value="TPR-like"/>
    <property type="match status" value="1"/>
</dbReference>
<dbReference type="STRING" id="246191.SAMN05660337_0479"/>
<dbReference type="OrthoDB" id="5452572at2"/>
<dbReference type="Pfam" id="PF13432">
    <property type="entry name" value="TPR_16"/>
    <property type="match status" value="1"/>
</dbReference>
<dbReference type="InterPro" id="IPR011990">
    <property type="entry name" value="TPR-like_helical_dom_sf"/>
</dbReference>
<evidence type="ECO:0000313" key="1">
    <source>
        <dbReference type="EMBL" id="SDK44819.1"/>
    </source>
</evidence>
<dbReference type="Proteomes" id="UP000199053">
    <property type="component" value="Unassembled WGS sequence"/>
</dbReference>
<evidence type="ECO:0000313" key="2">
    <source>
        <dbReference type="Proteomes" id="UP000199053"/>
    </source>
</evidence>
<dbReference type="Gene3D" id="1.25.40.10">
    <property type="entry name" value="Tetratricopeptide repeat domain"/>
    <property type="match status" value="2"/>
</dbReference>